<evidence type="ECO:0000313" key="3">
    <source>
        <dbReference type="EMBL" id="KAJ7044708.1"/>
    </source>
</evidence>
<comment type="caution">
    <text evidence="3">The sequence shown here is derived from an EMBL/GenBank/DDBJ whole genome shotgun (WGS) entry which is preliminary data.</text>
</comment>
<feature type="region of interest" description="Disordered" evidence="1">
    <location>
        <begin position="99"/>
        <end position="133"/>
    </location>
</feature>
<evidence type="ECO:0000313" key="4">
    <source>
        <dbReference type="Proteomes" id="UP001218188"/>
    </source>
</evidence>
<dbReference type="Proteomes" id="UP001218188">
    <property type="component" value="Unassembled WGS sequence"/>
</dbReference>
<reference evidence="3" key="1">
    <citation type="submission" date="2023-03" db="EMBL/GenBank/DDBJ databases">
        <title>Massive genome expansion in bonnet fungi (Mycena s.s.) driven by repeated elements and novel gene families across ecological guilds.</title>
        <authorList>
            <consortium name="Lawrence Berkeley National Laboratory"/>
            <person name="Harder C.B."/>
            <person name="Miyauchi S."/>
            <person name="Viragh M."/>
            <person name="Kuo A."/>
            <person name="Thoen E."/>
            <person name="Andreopoulos B."/>
            <person name="Lu D."/>
            <person name="Skrede I."/>
            <person name="Drula E."/>
            <person name="Henrissat B."/>
            <person name="Morin E."/>
            <person name="Kohler A."/>
            <person name="Barry K."/>
            <person name="LaButti K."/>
            <person name="Morin E."/>
            <person name="Salamov A."/>
            <person name="Lipzen A."/>
            <person name="Mereny Z."/>
            <person name="Hegedus B."/>
            <person name="Baldrian P."/>
            <person name="Stursova M."/>
            <person name="Weitz H."/>
            <person name="Taylor A."/>
            <person name="Grigoriev I.V."/>
            <person name="Nagy L.G."/>
            <person name="Martin F."/>
            <person name="Kauserud H."/>
        </authorList>
    </citation>
    <scope>NUCLEOTIDE SEQUENCE</scope>
    <source>
        <strain evidence="3">CBHHK200</strain>
    </source>
</reference>
<gene>
    <name evidence="3" type="ORF">C8F04DRAFT_1228489</name>
</gene>
<feature type="chain" id="PRO_5042168904" evidence="2">
    <location>
        <begin position="22"/>
        <end position="145"/>
    </location>
</feature>
<accession>A0AAD6XA20</accession>
<feature type="signal peptide" evidence="2">
    <location>
        <begin position="1"/>
        <end position="21"/>
    </location>
</feature>
<dbReference type="AlphaFoldDB" id="A0AAD6XA20"/>
<keyword evidence="2" id="KW-0732">Signal</keyword>
<evidence type="ECO:0000256" key="2">
    <source>
        <dbReference type="SAM" id="SignalP"/>
    </source>
</evidence>
<feature type="compositionally biased region" description="Acidic residues" evidence="1">
    <location>
        <begin position="111"/>
        <end position="129"/>
    </location>
</feature>
<organism evidence="3 4">
    <name type="scientific">Mycena alexandri</name>
    <dbReference type="NCBI Taxonomy" id="1745969"/>
    <lineage>
        <taxon>Eukaryota</taxon>
        <taxon>Fungi</taxon>
        <taxon>Dikarya</taxon>
        <taxon>Basidiomycota</taxon>
        <taxon>Agaricomycotina</taxon>
        <taxon>Agaricomycetes</taxon>
        <taxon>Agaricomycetidae</taxon>
        <taxon>Agaricales</taxon>
        <taxon>Marasmiineae</taxon>
        <taxon>Mycenaceae</taxon>
        <taxon>Mycena</taxon>
    </lineage>
</organism>
<proteinExistence type="predicted"/>
<keyword evidence="4" id="KW-1185">Reference proteome</keyword>
<evidence type="ECO:0000256" key="1">
    <source>
        <dbReference type="SAM" id="MobiDB-lite"/>
    </source>
</evidence>
<sequence>MKELRADCGLVLNLATNLVLCEFTVSSNTPKPAGDWNPRAFLVPWPLARPALKGLQVDKAFLRPDPMAALRGLLARSHYDNEHFWMYCEAFPSVVRSRGRQHDDGYKEGLEDIEEVQGPEWTEETESNSDDLLRLREEALAESGV</sequence>
<protein>
    <submittedName>
        <fullName evidence="3">Uncharacterized protein</fullName>
    </submittedName>
</protein>
<feature type="compositionally biased region" description="Basic and acidic residues" evidence="1">
    <location>
        <begin position="100"/>
        <end position="110"/>
    </location>
</feature>
<dbReference type="EMBL" id="JARJCM010000006">
    <property type="protein sequence ID" value="KAJ7044708.1"/>
    <property type="molecule type" value="Genomic_DNA"/>
</dbReference>
<name>A0AAD6XA20_9AGAR</name>